<dbReference type="EMBL" id="JAAMRR010000698">
    <property type="protein sequence ID" value="NGX96150.1"/>
    <property type="molecule type" value="Genomic_DNA"/>
</dbReference>
<name>A0A7C9VJC0_9BRAD</name>
<gene>
    <name evidence="1" type="ORF">G4V63_13290</name>
</gene>
<reference evidence="1" key="1">
    <citation type="submission" date="2020-02" db="EMBL/GenBank/DDBJ databases">
        <title>Draft genome sequence of Candidatus Afipia apatlaquensis IBT-C3, a potential strain for decolorization of textile dyes.</title>
        <authorList>
            <person name="Sanchez-Reyes A."/>
            <person name="Breton-Deval L."/>
            <person name="Mangelson H."/>
            <person name="Sanchez-Flores A."/>
        </authorList>
    </citation>
    <scope>NUCLEOTIDE SEQUENCE [LARGE SCALE GENOMIC DNA]</scope>
    <source>
        <strain evidence="1">IBT-C3</strain>
    </source>
</reference>
<sequence length="106" mass="12160">MSIFKGTRSIDGVRVTVDGQPLDHVLHIRTYGSGFFEWSYEGDEPMQLSLAILNEYYGDQQKALSMTERFMKEIVANFDNDWVMTSEDIRTALLQMHPIPTNASVR</sequence>
<dbReference type="InterPro" id="IPR046164">
    <property type="entry name" value="DUF6166"/>
</dbReference>
<evidence type="ECO:0000313" key="2">
    <source>
        <dbReference type="Proteomes" id="UP000480266"/>
    </source>
</evidence>
<comment type="caution">
    <text evidence="1">The sequence shown here is derived from an EMBL/GenBank/DDBJ whole genome shotgun (WGS) entry which is preliminary data.</text>
</comment>
<protein>
    <submittedName>
        <fullName evidence="1">Uncharacterized protein</fullName>
    </submittedName>
</protein>
<dbReference type="Proteomes" id="UP000480266">
    <property type="component" value="Unassembled WGS sequence"/>
</dbReference>
<keyword evidence="2" id="KW-1185">Reference proteome</keyword>
<accession>A0A7C9VJC0</accession>
<dbReference type="Pfam" id="PF19663">
    <property type="entry name" value="DUF6166"/>
    <property type="match status" value="1"/>
</dbReference>
<evidence type="ECO:0000313" key="1">
    <source>
        <dbReference type="EMBL" id="NGX96150.1"/>
    </source>
</evidence>
<organism evidence="1 2">
    <name type="scientific">Candidatus Afipia apatlaquensis</name>
    <dbReference type="NCBI Taxonomy" id="2712852"/>
    <lineage>
        <taxon>Bacteria</taxon>
        <taxon>Pseudomonadati</taxon>
        <taxon>Pseudomonadota</taxon>
        <taxon>Alphaproteobacteria</taxon>
        <taxon>Hyphomicrobiales</taxon>
        <taxon>Nitrobacteraceae</taxon>
        <taxon>Afipia</taxon>
    </lineage>
</organism>
<dbReference type="AlphaFoldDB" id="A0A7C9VJC0"/>
<proteinExistence type="predicted"/>